<organism evidence="11 12">
    <name type="scientific">Funneliformis geosporum</name>
    <dbReference type="NCBI Taxonomy" id="1117311"/>
    <lineage>
        <taxon>Eukaryota</taxon>
        <taxon>Fungi</taxon>
        <taxon>Fungi incertae sedis</taxon>
        <taxon>Mucoromycota</taxon>
        <taxon>Glomeromycotina</taxon>
        <taxon>Glomeromycetes</taxon>
        <taxon>Glomerales</taxon>
        <taxon>Glomeraceae</taxon>
        <taxon>Funneliformis</taxon>
    </lineage>
</organism>
<evidence type="ECO:0000256" key="7">
    <source>
        <dbReference type="ARBA" id="ARBA00037982"/>
    </source>
</evidence>
<dbReference type="PROSITE" id="PS50011">
    <property type="entry name" value="PROTEIN_KINASE_DOM"/>
    <property type="match status" value="1"/>
</dbReference>
<evidence type="ECO:0000256" key="1">
    <source>
        <dbReference type="ARBA" id="ARBA00012513"/>
    </source>
</evidence>
<dbReference type="InterPro" id="IPR000719">
    <property type="entry name" value="Prot_kinase_dom"/>
</dbReference>
<dbReference type="GO" id="GO:0005634">
    <property type="term" value="C:nucleus"/>
    <property type="evidence" value="ECO:0007669"/>
    <property type="project" value="TreeGrafter"/>
</dbReference>
<dbReference type="EMBL" id="CAMKVN010000935">
    <property type="protein sequence ID" value="CAI2172397.1"/>
    <property type="molecule type" value="Genomic_DNA"/>
</dbReference>
<dbReference type="GO" id="GO:0004674">
    <property type="term" value="F:protein serine/threonine kinase activity"/>
    <property type="evidence" value="ECO:0007669"/>
    <property type="project" value="UniProtKB-KW"/>
</dbReference>
<evidence type="ECO:0000256" key="5">
    <source>
        <dbReference type="ARBA" id="ARBA00022777"/>
    </source>
</evidence>
<dbReference type="SMART" id="SM00220">
    <property type="entry name" value="S_TKc"/>
    <property type="match status" value="1"/>
</dbReference>
<comment type="caution">
    <text evidence="11">The sequence shown here is derived from an EMBL/GenBank/DDBJ whole genome shotgun (WGS) entry which is preliminary data.</text>
</comment>
<dbReference type="PANTHER" id="PTHR11042:SF138">
    <property type="entry name" value="SERINE_THREONINE-PROTEIN KINASE IKS1-RELATED"/>
    <property type="match status" value="1"/>
</dbReference>
<dbReference type="Pfam" id="PF00069">
    <property type="entry name" value="Pkinase"/>
    <property type="match status" value="2"/>
</dbReference>
<gene>
    <name evidence="11" type="ORF">FWILDA_LOCUS5558</name>
</gene>
<evidence type="ECO:0000256" key="8">
    <source>
        <dbReference type="ARBA" id="ARBA00047899"/>
    </source>
</evidence>
<keyword evidence="5" id="KW-0418">Kinase</keyword>
<evidence type="ECO:0000256" key="3">
    <source>
        <dbReference type="ARBA" id="ARBA00022679"/>
    </source>
</evidence>
<dbReference type="Gene3D" id="3.80.10.10">
    <property type="entry name" value="Ribonuclease Inhibitor"/>
    <property type="match status" value="1"/>
</dbReference>
<keyword evidence="12" id="KW-1185">Reference proteome</keyword>
<name>A0A9W4SK33_9GLOM</name>
<proteinExistence type="inferred from homology"/>
<dbReference type="FunFam" id="3.30.200.20:FF:000306">
    <property type="entry name" value="IKS protein kinase"/>
    <property type="match status" value="1"/>
</dbReference>
<dbReference type="PANTHER" id="PTHR11042">
    <property type="entry name" value="EUKARYOTIC TRANSLATION INITIATION FACTOR 2-ALPHA KINASE EIF2-ALPHA KINASE -RELATED"/>
    <property type="match status" value="1"/>
</dbReference>
<evidence type="ECO:0000256" key="4">
    <source>
        <dbReference type="ARBA" id="ARBA00022741"/>
    </source>
</evidence>
<evidence type="ECO:0000313" key="11">
    <source>
        <dbReference type="EMBL" id="CAI2172397.1"/>
    </source>
</evidence>
<dbReference type="InterPro" id="IPR008271">
    <property type="entry name" value="Ser/Thr_kinase_AS"/>
</dbReference>
<dbReference type="PROSITE" id="PS00108">
    <property type="entry name" value="PROTEIN_KINASE_ST"/>
    <property type="match status" value="1"/>
</dbReference>
<dbReference type="AlphaFoldDB" id="A0A9W4SK33"/>
<evidence type="ECO:0000256" key="2">
    <source>
        <dbReference type="ARBA" id="ARBA00022527"/>
    </source>
</evidence>
<keyword evidence="2" id="KW-0723">Serine/threonine-protein kinase</keyword>
<sequence length="1219" mass="139745">MKLSRKTSIQQTYVTTNPLTSYDEYADTILPTSVQPSSLFLYSQPTGKIMRSRRNTFTYGQSGEGSSQQLVPPDLNMDSQLVPYNQDWTVILRNETAGQLVLYNTTNRRVSVRRLPPNNNPLPQALTTPNTCTFCGRPYEANHHMPGVGSSSTDFIHRNYFRLLENSESHQPEPLPFGEPHLFTEPSTEFTFTSSGEEEIHATLSQNSFNQGYYERFFIEEKKLGRGFRGSVYLCKHILDNVHLGEYAVKKVAVGDDHAWLVRMLREVHLLEKLHHPNIVDYKHAWLENHQLTNFGPQVPCLFILMECANGGNLEEYIDERSSTFAMQQDPEEPKFSTKDRILRTRRMRRAPEQSSTINARVQSKRSLNLQEIWLFFIDICEGLGHLHRHGIVHRDLKPSNLLLHYDGERTGIPRVLISDFGECEILDQLSERDRTGATGTLEFMAPELLTVDEGGKFYKDYSPKSDMWSLGMVLYYLCYSRLPYHQVDDVDLLKEEILHFEGVSFPEHFNFSSSSHIIPQQLKNLIKLLLSKNKKIRPSCDEILKSFGDIRAKFANNVYNETPVESSFNSHITSDPIAQIGASKLFRIPSDNTLSSQEDVADISSDFESPILSDHSTTATKTTASKVDLHTISTIDGSFTETSETANLRKRNKIVEKVQVLRETINEESSKSGIERRLDVGQSSMVKDGSIDDNQTAIVRVTPFRNSLYKMIFSYKCESGWWRVLKFIMVILKITTCLGYCSPYLPPPLVLYPVIIFAIMDLYTNTETTGAAGLILLYPLGSRNCFESQILGTLISCLPDESKNLLFKSGIFIATPTSKPPLFNYASYCKALSIHEIDQMILCVLENQQPITSRSINYNKFLVSQEILKMFMRQIPSLKELNYNSTGDRENTGNIIFTYFPGAINCLAYLQVLNCSSNICSEFYFQLSRVCCNIRSLAIEFEEFASQGLKDLISSQHNLKCLTLMLYDYSVNWTELIPSLTKHSNTLTKLKLSGYGPLSFISIFSNLQELTLTFNYEEYFEDFKELQYASFPQLRILKFLYKYPKREYLAKFLEINGKSLRGFCAVGFDNSLNLTLARFCPNLRSLYITIMKNEIERLKGILNGCQQLESIKVWCGNEYLKERDFLETLATFSPKNLYKLKLYNVSNSVLTPEDLEKFFTSWMNRKPQRSLYFVIIKGFGISSLEVKKGNMEIIDKYKKLDVIKKFETIKYFDDFAVL</sequence>
<dbReference type="InterPro" id="IPR032675">
    <property type="entry name" value="LRR_dom_sf"/>
</dbReference>
<dbReference type="GO" id="GO:0005737">
    <property type="term" value="C:cytoplasm"/>
    <property type="evidence" value="ECO:0007669"/>
    <property type="project" value="TreeGrafter"/>
</dbReference>
<dbReference type="Proteomes" id="UP001153678">
    <property type="component" value="Unassembled WGS sequence"/>
</dbReference>
<dbReference type="SUPFAM" id="SSF52047">
    <property type="entry name" value="RNI-like"/>
    <property type="match status" value="1"/>
</dbReference>
<dbReference type="Gene3D" id="3.30.200.20">
    <property type="entry name" value="Phosphorylase Kinase, domain 1"/>
    <property type="match status" value="1"/>
</dbReference>
<keyword evidence="4" id="KW-0547">Nucleotide-binding</keyword>
<dbReference type="EC" id="2.7.11.1" evidence="1"/>
<keyword evidence="6" id="KW-0067">ATP-binding</keyword>
<dbReference type="InterPro" id="IPR011009">
    <property type="entry name" value="Kinase-like_dom_sf"/>
</dbReference>
<evidence type="ECO:0000256" key="6">
    <source>
        <dbReference type="ARBA" id="ARBA00022840"/>
    </source>
</evidence>
<dbReference type="GO" id="GO:0005524">
    <property type="term" value="F:ATP binding"/>
    <property type="evidence" value="ECO:0007669"/>
    <property type="project" value="UniProtKB-KW"/>
</dbReference>
<dbReference type="OrthoDB" id="1405469at2759"/>
<reference evidence="11" key="1">
    <citation type="submission" date="2022-08" db="EMBL/GenBank/DDBJ databases">
        <authorList>
            <person name="Kallberg Y."/>
            <person name="Tangrot J."/>
            <person name="Rosling A."/>
        </authorList>
    </citation>
    <scope>NUCLEOTIDE SEQUENCE</scope>
    <source>
        <strain evidence="11">Wild A</strain>
    </source>
</reference>
<comment type="catalytic activity">
    <reaction evidence="9">
        <text>L-seryl-[protein] + ATP = O-phospho-L-seryl-[protein] + ADP + H(+)</text>
        <dbReference type="Rhea" id="RHEA:17989"/>
        <dbReference type="Rhea" id="RHEA-COMP:9863"/>
        <dbReference type="Rhea" id="RHEA-COMP:11604"/>
        <dbReference type="ChEBI" id="CHEBI:15378"/>
        <dbReference type="ChEBI" id="CHEBI:29999"/>
        <dbReference type="ChEBI" id="CHEBI:30616"/>
        <dbReference type="ChEBI" id="CHEBI:83421"/>
        <dbReference type="ChEBI" id="CHEBI:456216"/>
        <dbReference type="EC" id="2.7.11.1"/>
    </reaction>
</comment>
<comment type="catalytic activity">
    <reaction evidence="8">
        <text>L-threonyl-[protein] + ATP = O-phospho-L-threonyl-[protein] + ADP + H(+)</text>
        <dbReference type="Rhea" id="RHEA:46608"/>
        <dbReference type="Rhea" id="RHEA-COMP:11060"/>
        <dbReference type="Rhea" id="RHEA-COMP:11605"/>
        <dbReference type="ChEBI" id="CHEBI:15378"/>
        <dbReference type="ChEBI" id="CHEBI:30013"/>
        <dbReference type="ChEBI" id="CHEBI:30616"/>
        <dbReference type="ChEBI" id="CHEBI:61977"/>
        <dbReference type="ChEBI" id="CHEBI:456216"/>
        <dbReference type="EC" id="2.7.11.1"/>
    </reaction>
</comment>
<feature type="domain" description="Protein kinase" evidence="10">
    <location>
        <begin position="218"/>
        <end position="555"/>
    </location>
</feature>
<evidence type="ECO:0000256" key="9">
    <source>
        <dbReference type="ARBA" id="ARBA00048679"/>
    </source>
</evidence>
<comment type="similarity">
    <text evidence="7">Belongs to the protein kinase superfamily. Ser/Thr protein kinase family. GCN2 subfamily.</text>
</comment>
<dbReference type="SUPFAM" id="SSF56112">
    <property type="entry name" value="Protein kinase-like (PK-like)"/>
    <property type="match status" value="1"/>
</dbReference>
<keyword evidence="3" id="KW-0808">Transferase</keyword>
<dbReference type="Gene3D" id="1.10.510.10">
    <property type="entry name" value="Transferase(Phosphotransferase) domain 1"/>
    <property type="match status" value="1"/>
</dbReference>
<protein>
    <recommendedName>
        <fullName evidence="1">non-specific serine/threonine protein kinase</fullName>
        <ecNumber evidence="1">2.7.11.1</ecNumber>
    </recommendedName>
</protein>
<evidence type="ECO:0000259" key="10">
    <source>
        <dbReference type="PROSITE" id="PS50011"/>
    </source>
</evidence>
<evidence type="ECO:0000313" key="12">
    <source>
        <dbReference type="Proteomes" id="UP001153678"/>
    </source>
</evidence>
<accession>A0A9W4SK33</accession>
<dbReference type="InterPro" id="IPR050339">
    <property type="entry name" value="CC_SR_Kinase"/>
</dbReference>